<evidence type="ECO:0000256" key="6">
    <source>
        <dbReference type="ARBA" id="ARBA00022692"/>
    </source>
</evidence>
<comment type="catalytic activity">
    <reaction evidence="1">
        <text>ATP + protein L-histidine = ADP + protein N-phospho-L-histidine.</text>
        <dbReference type="EC" id="2.7.13.3"/>
    </reaction>
</comment>
<accession>A0A143DCZ2</accession>
<dbReference type="KEGG" id="hjo:AY555_04630"/>
<protein>
    <recommendedName>
        <fullName evidence="3">histidine kinase</fullName>
        <ecNumber evidence="3">2.7.13.3</ecNumber>
    </recommendedName>
</protein>
<dbReference type="STRING" id="1549855.AY555_04630"/>
<dbReference type="Gene3D" id="6.10.340.10">
    <property type="match status" value="1"/>
</dbReference>
<feature type="transmembrane region" description="Helical" evidence="12">
    <location>
        <begin position="25"/>
        <end position="47"/>
    </location>
</feature>
<evidence type="ECO:0000313" key="15">
    <source>
        <dbReference type="EMBL" id="AMW34587.1"/>
    </source>
</evidence>
<evidence type="ECO:0000256" key="4">
    <source>
        <dbReference type="ARBA" id="ARBA00022553"/>
    </source>
</evidence>
<dbReference type="Pfam" id="PF13755">
    <property type="entry name" value="Sensor_TM1"/>
    <property type="match status" value="1"/>
</dbReference>
<dbReference type="SUPFAM" id="SSF55874">
    <property type="entry name" value="ATPase domain of HSP90 chaperone/DNA topoisomerase II/histidine kinase"/>
    <property type="match status" value="1"/>
</dbReference>
<evidence type="ECO:0000313" key="16">
    <source>
        <dbReference type="Proteomes" id="UP000076066"/>
    </source>
</evidence>
<evidence type="ECO:0000256" key="3">
    <source>
        <dbReference type="ARBA" id="ARBA00012438"/>
    </source>
</evidence>
<feature type="transmembrane region" description="Helical" evidence="12">
    <location>
        <begin position="246"/>
        <end position="265"/>
    </location>
</feature>
<dbReference type="InterPro" id="IPR050428">
    <property type="entry name" value="TCS_sensor_his_kinase"/>
</dbReference>
<feature type="domain" description="HAMP" evidence="14">
    <location>
        <begin position="266"/>
        <end position="321"/>
    </location>
</feature>
<keyword evidence="16" id="KW-1185">Reference proteome</keyword>
<dbReference type="Proteomes" id="UP000076066">
    <property type="component" value="Chromosome"/>
</dbReference>
<dbReference type="PROSITE" id="PS50109">
    <property type="entry name" value="HIS_KIN"/>
    <property type="match status" value="1"/>
</dbReference>
<dbReference type="AlphaFoldDB" id="A0A143DCZ2"/>
<evidence type="ECO:0000256" key="11">
    <source>
        <dbReference type="SAM" id="MobiDB-lite"/>
    </source>
</evidence>
<dbReference type="GO" id="GO:0016020">
    <property type="term" value="C:membrane"/>
    <property type="evidence" value="ECO:0007669"/>
    <property type="project" value="UniProtKB-SubCell"/>
</dbReference>
<dbReference type="SUPFAM" id="SSF158472">
    <property type="entry name" value="HAMP domain-like"/>
    <property type="match status" value="1"/>
</dbReference>
<dbReference type="CDD" id="cd06225">
    <property type="entry name" value="HAMP"/>
    <property type="match status" value="1"/>
</dbReference>
<evidence type="ECO:0000256" key="10">
    <source>
        <dbReference type="ARBA" id="ARBA00023136"/>
    </source>
</evidence>
<dbReference type="Gene3D" id="3.30.565.10">
    <property type="entry name" value="Histidine kinase-like ATPase, C-terminal domain"/>
    <property type="match status" value="1"/>
</dbReference>
<dbReference type="EMBL" id="CP014525">
    <property type="protein sequence ID" value="AMW34587.1"/>
    <property type="molecule type" value="Genomic_DNA"/>
</dbReference>
<evidence type="ECO:0000256" key="12">
    <source>
        <dbReference type="SAM" id="Phobius"/>
    </source>
</evidence>
<dbReference type="Pfam" id="PF02518">
    <property type="entry name" value="HATPase_c"/>
    <property type="match status" value="1"/>
</dbReference>
<gene>
    <name evidence="15" type="ORF">AY555_04630</name>
</gene>
<evidence type="ECO:0000256" key="5">
    <source>
        <dbReference type="ARBA" id="ARBA00022679"/>
    </source>
</evidence>
<dbReference type="CDD" id="cd00082">
    <property type="entry name" value="HisKA"/>
    <property type="match status" value="1"/>
</dbReference>
<feature type="compositionally biased region" description="Basic and acidic residues" evidence="11">
    <location>
        <begin position="560"/>
        <end position="582"/>
    </location>
</feature>
<dbReference type="InterPro" id="IPR025919">
    <property type="entry name" value="Stimulus_sens_dom"/>
</dbReference>
<dbReference type="Pfam" id="PF00512">
    <property type="entry name" value="HisKA"/>
    <property type="match status" value="1"/>
</dbReference>
<name>A0A143DCZ2_9PROT</name>
<dbReference type="GO" id="GO:0000155">
    <property type="term" value="F:phosphorelay sensor kinase activity"/>
    <property type="evidence" value="ECO:0007669"/>
    <property type="project" value="InterPro"/>
</dbReference>
<keyword evidence="6 12" id="KW-0812">Transmembrane</keyword>
<dbReference type="PANTHER" id="PTHR45436:SF5">
    <property type="entry name" value="SENSOR HISTIDINE KINASE TRCS"/>
    <property type="match status" value="1"/>
</dbReference>
<evidence type="ECO:0000259" key="14">
    <source>
        <dbReference type="PROSITE" id="PS50885"/>
    </source>
</evidence>
<dbReference type="InterPro" id="IPR025908">
    <property type="entry name" value="Sensor_TM1"/>
</dbReference>
<dbReference type="InterPro" id="IPR003661">
    <property type="entry name" value="HisK_dim/P_dom"/>
</dbReference>
<dbReference type="EC" id="2.7.13.3" evidence="3"/>
<keyword evidence="8 12" id="KW-1133">Transmembrane helix</keyword>
<keyword evidence="4" id="KW-0597">Phosphoprotein</keyword>
<dbReference type="Pfam" id="PF00672">
    <property type="entry name" value="HAMP"/>
    <property type="match status" value="1"/>
</dbReference>
<dbReference type="PRINTS" id="PR00344">
    <property type="entry name" value="BCTRLSENSOR"/>
</dbReference>
<evidence type="ECO:0000259" key="13">
    <source>
        <dbReference type="PROSITE" id="PS50109"/>
    </source>
</evidence>
<feature type="domain" description="Histidine kinase" evidence="13">
    <location>
        <begin position="329"/>
        <end position="552"/>
    </location>
</feature>
<evidence type="ECO:0000256" key="1">
    <source>
        <dbReference type="ARBA" id="ARBA00000085"/>
    </source>
</evidence>
<dbReference type="SMART" id="SM00388">
    <property type="entry name" value="HisKA"/>
    <property type="match status" value="1"/>
</dbReference>
<dbReference type="InterPro" id="IPR005467">
    <property type="entry name" value="His_kinase_dom"/>
</dbReference>
<dbReference type="PROSITE" id="PS50885">
    <property type="entry name" value="HAMP"/>
    <property type="match status" value="1"/>
</dbReference>
<keyword evidence="5" id="KW-0808">Transferase</keyword>
<reference evidence="15 16" key="1">
    <citation type="submission" date="2016-02" db="EMBL/GenBank/DDBJ databases">
        <title>Complete Genome of H5569, the type strain of the newly described species Haematospirillium jordaniae.</title>
        <authorList>
            <person name="Nicholson A.C."/>
            <person name="Humrighouse B.W."/>
            <person name="Loparov V."/>
            <person name="McQuiston J.R."/>
        </authorList>
    </citation>
    <scope>NUCLEOTIDE SEQUENCE [LARGE SCALE GENOMIC DNA]</scope>
    <source>
        <strain evidence="15 16">H5569</strain>
    </source>
</reference>
<keyword evidence="7" id="KW-0418">Kinase</keyword>
<keyword evidence="10 12" id="KW-0472">Membrane</keyword>
<dbReference type="InterPro" id="IPR036097">
    <property type="entry name" value="HisK_dim/P_sf"/>
</dbReference>
<dbReference type="InterPro" id="IPR004358">
    <property type="entry name" value="Sig_transdc_His_kin-like_C"/>
</dbReference>
<dbReference type="SMART" id="SM00387">
    <property type="entry name" value="HATPase_c"/>
    <property type="match status" value="1"/>
</dbReference>
<proteinExistence type="predicted"/>
<dbReference type="Pfam" id="PF13756">
    <property type="entry name" value="Stimulus_sens_1"/>
    <property type="match status" value="1"/>
</dbReference>
<dbReference type="SMART" id="SM00304">
    <property type="entry name" value="HAMP"/>
    <property type="match status" value="1"/>
</dbReference>
<feature type="region of interest" description="Disordered" evidence="11">
    <location>
        <begin position="555"/>
        <end position="582"/>
    </location>
</feature>
<dbReference type="InterPro" id="IPR003660">
    <property type="entry name" value="HAMP_dom"/>
</dbReference>
<comment type="subcellular location">
    <subcellularLocation>
        <location evidence="2">Membrane</location>
    </subcellularLocation>
</comment>
<evidence type="ECO:0000256" key="8">
    <source>
        <dbReference type="ARBA" id="ARBA00022989"/>
    </source>
</evidence>
<evidence type="ECO:0000256" key="7">
    <source>
        <dbReference type="ARBA" id="ARBA00022777"/>
    </source>
</evidence>
<evidence type="ECO:0000256" key="2">
    <source>
        <dbReference type="ARBA" id="ARBA00004370"/>
    </source>
</evidence>
<dbReference type="SUPFAM" id="SSF47384">
    <property type="entry name" value="Homodimeric domain of signal transducing histidine kinase"/>
    <property type="match status" value="1"/>
</dbReference>
<dbReference type="InterPro" id="IPR036890">
    <property type="entry name" value="HATPase_C_sf"/>
</dbReference>
<dbReference type="InterPro" id="IPR003594">
    <property type="entry name" value="HATPase_dom"/>
</dbReference>
<organism evidence="15 16">
    <name type="scientific">Haematospirillum jordaniae</name>
    <dbReference type="NCBI Taxonomy" id="1549855"/>
    <lineage>
        <taxon>Bacteria</taxon>
        <taxon>Pseudomonadati</taxon>
        <taxon>Pseudomonadota</taxon>
        <taxon>Alphaproteobacteria</taxon>
        <taxon>Rhodospirillales</taxon>
        <taxon>Novispirillaceae</taxon>
        <taxon>Haematospirillum</taxon>
    </lineage>
</organism>
<evidence type="ECO:0000256" key="9">
    <source>
        <dbReference type="ARBA" id="ARBA00023012"/>
    </source>
</evidence>
<keyword evidence="9" id="KW-0902">Two-component regulatory system</keyword>
<sequence length="582" mass="63850">MILAASRHSTATEGSMTRGRWVSPLMLRILAVNLVAPLLLVAGILYLNQYERALLDSEMEALRGHADLIAAALGEGAVTADTALFTDARIPVTCHMLDRAEASAMVIRLGSLSGDRVRLFDSDGILIADSTGLSRKKHAVEMTDLPPLDNERASVLQGWINALANSFRDLPDYRESADQTASDYSEVLNALEQGRTGLSLRVLSSGRRLMSAAAPITFYRYVVGSVMVSRPDTAVARGLYRTRRDILNMFFSTLTVTVLVSAYLGRGLARPVQQLAKAADRVRSQRGRHYRIPDLSSRHDEIGDLSVSLRHMTESLYQRMDETERFAADVAHEIKNPLTSIRSAIETIDRLDDSCKKARLLNIVKDDVDRLDRLISDISDASRVDAELSRTEGTFIALRPLLQILGEVCTPALNEHKIGIRLELPEHDTQAIVHGSEDRIVQVLRNLIGNAQSFSPEGSTLTLGLNLSASRAHITVEDEGPGIPPGKEEAIFERFYSERPRKEAFGSHSGLGLSISRQIVVSHGGTIHAENRMDDAGNIMGARFTVSLPLVTPLSLPNSEKPKPTVREQNLHARADFSDATG</sequence>
<dbReference type="Gene3D" id="1.10.287.130">
    <property type="match status" value="1"/>
</dbReference>
<dbReference type="PANTHER" id="PTHR45436">
    <property type="entry name" value="SENSOR HISTIDINE KINASE YKOH"/>
    <property type="match status" value="1"/>
</dbReference>